<gene>
    <name evidence="1" type="ORF">B9T62_18775</name>
</gene>
<name>A0A2Z2KHC6_9BACL</name>
<dbReference type="Proteomes" id="UP000249890">
    <property type="component" value="Chromosome"/>
</dbReference>
<proteinExistence type="predicted"/>
<protein>
    <submittedName>
        <fullName evidence="1">Uncharacterized protein</fullName>
    </submittedName>
</protein>
<dbReference type="AlphaFoldDB" id="A0A2Z2KHC6"/>
<organism evidence="1 2">
    <name type="scientific">Paenibacillus donghaensis</name>
    <dbReference type="NCBI Taxonomy" id="414771"/>
    <lineage>
        <taxon>Bacteria</taxon>
        <taxon>Bacillati</taxon>
        <taxon>Bacillota</taxon>
        <taxon>Bacilli</taxon>
        <taxon>Bacillales</taxon>
        <taxon>Paenibacillaceae</taxon>
        <taxon>Paenibacillus</taxon>
    </lineage>
</organism>
<dbReference type="EMBL" id="CP021780">
    <property type="protein sequence ID" value="ASA22653.1"/>
    <property type="molecule type" value="Genomic_DNA"/>
</dbReference>
<reference evidence="1 2" key="1">
    <citation type="submission" date="2017-06" db="EMBL/GenBank/DDBJ databases">
        <title>Complete genome sequence of Paenibacillus donghaensis KCTC 13049T isolated from East Sea sediment, South Korea.</title>
        <authorList>
            <person name="Jung B.K."/>
            <person name="Hong S.-J."/>
            <person name="Shin J.-H."/>
        </authorList>
    </citation>
    <scope>NUCLEOTIDE SEQUENCE [LARGE SCALE GENOMIC DNA]</scope>
    <source>
        <strain evidence="1 2">KCTC 13049</strain>
    </source>
</reference>
<keyword evidence="2" id="KW-1185">Reference proteome</keyword>
<evidence type="ECO:0000313" key="1">
    <source>
        <dbReference type="EMBL" id="ASA22653.1"/>
    </source>
</evidence>
<dbReference type="KEGG" id="pdh:B9T62_18775"/>
<accession>A0A2Z2KHC6</accession>
<evidence type="ECO:0000313" key="2">
    <source>
        <dbReference type="Proteomes" id="UP000249890"/>
    </source>
</evidence>
<sequence length="90" mass="10981">MQQQIHEREDERLMITVEKYKLFLDKLNQLSEETGVYIEVYDDCYYNPKLTIEPEIYQTDKKHPFAYMEYDLEKKVYIAKMDNPYDGEVI</sequence>